<evidence type="ECO:0000313" key="2">
    <source>
        <dbReference type="EMBL" id="VFK00739.1"/>
    </source>
</evidence>
<dbReference type="SUPFAM" id="SSF88723">
    <property type="entry name" value="PIN domain-like"/>
    <property type="match status" value="1"/>
</dbReference>
<organism evidence="1">
    <name type="scientific">Candidatus Kentrum eta</name>
    <dbReference type="NCBI Taxonomy" id="2126337"/>
    <lineage>
        <taxon>Bacteria</taxon>
        <taxon>Pseudomonadati</taxon>
        <taxon>Pseudomonadota</taxon>
        <taxon>Gammaproteobacteria</taxon>
        <taxon>Candidatus Kentrum</taxon>
    </lineage>
</organism>
<sequence>MGSQSFQEGGSQAELGNRKKVMRIYLDNCCLQRPLDNQTHSRIRVETEAVFAVLAAVQAKELVLLGSDALRYEVSQIPDDTRRAEVFSLLSLASEHLPITDAVEALALTFEQHGLRAIDAIHLAMASMAQADYFRTCDDKLFRRASVIPALACKVITLLNIIPEVTR</sequence>
<dbReference type="EMBL" id="CAADFI010000201">
    <property type="protein sequence ID" value="VFK00725.1"/>
    <property type="molecule type" value="Genomic_DNA"/>
</dbReference>
<protein>
    <submittedName>
        <fullName evidence="1">PIN domain</fullName>
    </submittedName>
</protein>
<reference evidence="1" key="1">
    <citation type="submission" date="2019-02" db="EMBL/GenBank/DDBJ databases">
        <authorList>
            <person name="Gruber-Vodicka R. H."/>
            <person name="Seah K. B. B."/>
        </authorList>
    </citation>
    <scope>NUCLEOTIDE SEQUENCE</scope>
    <source>
        <strain evidence="3">BECK_SA2B12</strain>
        <strain evidence="2">BECK_SA2B15</strain>
        <strain evidence="1">BECK_SA2B20</strain>
    </source>
</reference>
<accession>A0A450V7D1</accession>
<dbReference type="EMBL" id="CAADFJ010000198">
    <property type="protein sequence ID" value="VFK04675.1"/>
    <property type="molecule type" value="Genomic_DNA"/>
</dbReference>
<proteinExistence type="predicted"/>
<evidence type="ECO:0000313" key="1">
    <source>
        <dbReference type="EMBL" id="VFK00725.1"/>
    </source>
</evidence>
<evidence type="ECO:0000313" key="3">
    <source>
        <dbReference type="EMBL" id="VFK04675.1"/>
    </source>
</evidence>
<dbReference type="EMBL" id="CAADFG010000200">
    <property type="protein sequence ID" value="VFK00739.1"/>
    <property type="molecule type" value="Genomic_DNA"/>
</dbReference>
<name>A0A450V7D1_9GAMM</name>
<dbReference type="InterPro" id="IPR029060">
    <property type="entry name" value="PIN-like_dom_sf"/>
</dbReference>
<gene>
    <name evidence="2" type="ORF">BECKH772A_GA0070896_102005</name>
    <name evidence="1" type="ORF">BECKH772B_GA0070898_102015</name>
    <name evidence="3" type="ORF">BECKH772C_GA0070978_101985</name>
</gene>
<dbReference type="AlphaFoldDB" id="A0A450V7D1"/>
<dbReference type="Gene3D" id="3.40.50.1010">
    <property type="entry name" value="5'-nuclease"/>
    <property type="match status" value="1"/>
</dbReference>